<reference evidence="2" key="1">
    <citation type="submission" date="2021-02" db="EMBL/GenBank/DDBJ databases">
        <authorList>
            <person name="Nowell W R."/>
        </authorList>
    </citation>
    <scope>NUCLEOTIDE SEQUENCE</scope>
</reference>
<evidence type="ECO:0000313" key="2">
    <source>
        <dbReference type="EMBL" id="CAF4919333.1"/>
    </source>
</evidence>
<comment type="caution">
    <text evidence="2">The sequence shown here is derived from an EMBL/GenBank/DDBJ whole genome shotgun (WGS) entry which is preliminary data.</text>
</comment>
<evidence type="ECO:0000256" key="1">
    <source>
        <dbReference type="SAM" id="MobiDB-lite"/>
    </source>
</evidence>
<feature type="non-terminal residue" evidence="2">
    <location>
        <position position="73"/>
    </location>
</feature>
<organism evidence="2 3">
    <name type="scientific">Rotaria socialis</name>
    <dbReference type="NCBI Taxonomy" id="392032"/>
    <lineage>
        <taxon>Eukaryota</taxon>
        <taxon>Metazoa</taxon>
        <taxon>Spiralia</taxon>
        <taxon>Gnathifera</taxon>
        <taxon>Rotifera</taxon>
        <taxon>Eurotatoria</taxon>
        <taxon>Bdelloidea</taxon>
        <taxon>Philodinida</taxon>
        <taxon>Philodinidae</taxon>
        <taxon>Rotaria</taxon>
    </lineage>
</organism>
<name>A0A821W3Q8_9BILA</name>
<evidence type="ECO:0000313" key="3">
    <source>
        <dbReference type="Proteomes" id="UP000663873"/>
    </source>
</evidence>
<dbReference type="AlphaFoldDB" id="A0A821W3Q8"/>
<accession>A0A821W3Q8</accession>
<keyword evidence="3" id="KW-1185">Reference proteome</keyword>
<feature type="region of interest" description="Disordered" evidence="1">
    <location>
        <begin position="53"/>
        <end position="73"/>
    </location>
</feature>
<feature type="compositionally biased region" description="Basic and acidic residues" evidence="1">
    <location>
        <begin position="53"/>
        <end position="64"/>
    </location>
</feature>
<protein>
    <submittedName>
        <fullName evidence="2">Uncharacterized protein</fullName>
    </submittedName>
</protein>
<sequence>NTKAPAQEKVSKELHEINERIIQLVQVKNMGMATAEQEKQLKKLLVEQKKKSNDLKRLKAEQAAKKRYREIKK</sequence>
<feature type="non-terminal residue" evidence="2">
    <location>
        <position position="1"/>
    </location>
</feature>
<gene>
    <name evidence="2" type="ORF">UJA718_LOCUS46347</name>
</gene>
<dbReference type="Proteomes" id="UP000663873">
    <property type="component" value="Unassembled WGS sequence"/>
</dbReference>
<proteinExistence type="predicted"/>
<dbReference type="EMBL" id="CAJOBP010082446">
    <property type="protein sequence ID" value="CAF4919333.1"/>
    <property type="molecule type" value="Genomic_DNA"/>
</dbReference>